<dbReference type="SUPFAM" id="SSF54506">
    <property type="entry name" value="Diaminopimelate epimerase-like"/>
    <property type="match status" value="2"/>
</dbReference>
<name>A0A087B2K5_9BIFI</name>
<evidence type="ECO:0000256" key="9">
    <source>
        <dbReference type="PROSITE-ProRule" id="PRU10125"/>
    </source>
</evidence>
<reference evidence="10 11" key="1">
    <citation type="submission" date="2014-03" db="EMBL/GenBank/DDBJ databases">
        <title>Genomics of Bifidobacteria.</title>
        <authorList>
            <person name="Ventura M."/>
            <person name="Milani C."/>
            <person name="Lugli G.A."/>
        </authorList>
    </citation>
    <scope>NUCLEOTIDE SEQUENCE [LARGE SCALE GENOMIC DNA]</scope>
    <source>
        <strain evidence="10 11">LMG 10738</strain>
    </source>
</reference>
<evidence type="ECO:0000313" key="11">
    <source>
        <dbReference type="Proteomes" id="UP000029067"/>
    </source>
</evidence>
<dbReference type="Gene3D" id="3.10.310.10">
    <property type="entry name" value="Diaminopimelate Epimerase, Chain A, domain 1"/>
    <property type="match status" value="2"/>
</dbReference>
<sequence length="314" mass="33436">MKGATSVHPVTMGAMTIASTLTKAQATGNDFLMFADPDGSHDPQPGEIARICDRHFGIGADGIIRVTRPQYVRDLDDARRDACRKAGAEWFMDYRNADGSIAQMCGNGARATALFIKTQGLADMPEGQPLALGTRAGVKLLTPLADDPQLGDQLFRVDMGKWTMGEADAYAVSIPDHDGQGRGTFVDMGNPHVVTVVEDAFSTLPVLDQLDLTVQPDMTPRIGEGQNVEFVRVDDIDASSDLGEASMRVHERGCGETLSCGSGLCATAVVLRAKTGIDHWVITVRGGVLRIDVTDDSVMLTGAAHLVAAVTLLQ</sequence>
<gene>
    <name evidence="8" type="primary">dapF</name>
    <name evidence="10" type="ORF">BCUN_1021</name>
</gene>
<dbReference type="GO" id="GO:0009089">
    <property type="term" value="P:lysine biosynthetic process via diaminopimelate"/>
    <property type="evidence" value="ECO:0007669"/>
    <property type="project" value="UniProtKB-UniRule"/>
</dbReference>
<evidence type="ECO:0000256" key="8">
    <source>
        <dbReference type="HAMAP-Rule" id="MF_00197"/>
    </source>
</evidence>
<dbReference type="PANTHER" id="PTHR31689">
    <property type="entry name" value="DIAMINOPIMELATE EPIMERASE, CHLOROPLASTIC"/>
    <property type="match status" value="1"/>
</dbReference>
<feature type="binding site" evidence="8">
    <location>
        <position position="96"/>
    </location>
    <ligand>
        <name>substrate</name>
    </ligand>
</feature>
<dbReference type="HAMAP" id="MF_00197">
    <property type="entry name" value="DAP_epimerase"/>
    <property type="match status" value="1"/>
</dbReference>
<evidence type="ECO:0000256" key="7">
    <source>
        <dbReference type="ARBA" id="ARBA00051712"/>
    </source>
</evidence>
<comment type="function">
    <text evidence="8">Catalyzes the stereoinversion of LL-2,6-diaminopimelate (L,L-DAP) to meso-diaminopimelate (meso-DAP), a precursor of L-lysine and an essential component of the bacterial peptidoglycan.</text>
</comment>
<comment type="caution">
    <text evidence="10">The sequence shown here is derived from an EMBL/GenBank/DDBJ whole genome shotgun (WGS) entry which is preliminary data.</text>
</comment>
<organism evidence="10 11">
    <name type="scientific">Bifidobacterium cuniculi</name>
    <dbReference type="NCBI Taxonomy" id="1688"/>
    <lineage>
        <taxon>Bacteria</taxon>
        <taxon>Bacillati</taxon>
        <taxon>Actinomycetota</taxon>
        <taxon>Actinomycetes</taxon>
        <taxon>Bifidobacteriales</taxon>
        <taxon>Bifidobacteriaceae</taxon>
        <taxon>Bifidobacterium</taxon>
    </lineage>
</organism>
<feature type="binding site" evidence="8">
    <location>
        <begin position="251"/>
        <end position="252"/>
    </location>
    <ligand>
        <name>substrate</name>
    </ligand>
</feature>
<dbReference type="EC" id="5.1.1.7" evidence="3 8"/>
<proteinExistence type="inferred from homology"/>
<comment type="similarity">
    <text evidence="2 8">Belongs to the diaminopimelate epimerase family.</text>
</comment>
<feature type="active site" evidence="9">
    <location>
        <position position="105"/>
    </location>
</feature>
<comment type="caution">
    <text evidence="8">Lacks conserved residue(s) required for the propagation of feature annotation.</text>
</comment>
<dbReference type="Pfam" id="PF01678">
    <property type="entry name" value="DAP_epimerase"/>
    <property type="match status" value="2"/>
</dbReference>
<dbReference type="PROSITE" id="PS01326">
    <property type="entry name" value="DAP_EPIMERASE"/>
    <property type="match status" value="1"/>
</dbReference>
<dbReference type="UniPathway" id="UPA00034">
    <property type="reaction ID" value="UER00025"/>
</dbReference>
<comment type="catalytic activity">
    <reaction evidence="7 8">
        <text>(2S,6S)-2,6-diaminopimelate = meso-2,6-diaminopimelate</text>
        <dbReference type="Rhea" id="RHEA:15393"/>
        <dbReference type="ChEBI" id="CHEBI:57609"/>
        <dbReference type="ChEBI" id="CHEBI:57791"/>
        <dbReference type="EC" id="5.1.1.7"/>
    </reaction>
</comment>
<comment type="pathway">
    <text evidence="1 8">Amino-acid biosynthesis; L-lysine biosynthesis via DAP pathway; DL-2,6-diaminopimelate from LL-2,6-diaminopimelate: step 1/1.</text>
</comment>
<dbReference type="GO" id="GO:0005829">
    <property type="term" value="C:cytosol"/>
    <property type="evidence" value="ECO:0007669"/>
    <property type="project" value="TreeGrafter"/>
</dbReference>
<evidence type="ECO:0000256" key="6">
    <source>
        <dbReference type="ARBA" id="ARBA00023235"/>
    </source>
</evidence>
<protein>
    <recommendedName>
        <fullName evidence="3 8">Diaminopimelate epimerase</fullName>
        <shortName evidence="8">DAP epimerase</shortName>
        <ecNumber evidence="3 8">5.1.1.7</ecNumber>
    </recommendedName>
    <alternativeName>
        <fullName evidence="8">PLP-independent amino acid racemase</fullName>
    </alternativeName>
</protein>
<dbReference type="GO" id="GO:0008837">
    <property type="term" value="F:diaminopimelate epimerase activity"/>
    <property type="evidence" value="ECO:0007669"/>
    <property type="project" value="UniProtKB-UniRule"/>
</dbReference>
<feature type="binding site" evidence="8">
    <location>
        <begin position="106"/>
        <end position="107"/>
    </location>
    <ligand>
        <name>substrate</name>
    </ligand>
</feature>
<dbReference type="Proteomes" id="UP000029067">
    <property type="component" value="Unassembled WGS sequence"/>
</dbReference>
<dbReference type="PANTHER" id="PTHR31689:SF0">
    <property type="entry name" value="DIAMINOPIMELATE EPIMERASE"/>
    <property type="match status" value="1"/>
</dbReference>
<comment type="subcellular location">
    <subcellularLocation>
        <location evidence="8">Cytoplasm</location>
    </subcellularLocation>
</comment>
<keyword evidence="4 8" id="KW-0028">Amino-acid biosynthesis</keyword>
<feature type="site" description="Could be important to modulate the pK values of the two catalytic cysteine residues" evidence="8">
    <location>
        <position position="192"/>
    </location>
</feature>
<evidence type="ECO:0000256" key="3">
    <source>
        <dbReference type="ARBA" id="ARBA00013080"/>
    </source>
</evidence>
<evidence type="ECO:0000256" key="4">
    <source>
        <dbReference type="ARBA" id="ARBA00022605"/>
    </source>
</evidence>
<feature type="active site" description="Proton donor" evidence="8">
    <location>
        <position position="105"/>
    </location>
</feature>
<feature type="site" description="Could be important to modulate the pK values of the two catalytic cysteine residues" evidence="8">
    <location>
        <position position="251"/>
    </location>
</feature>
<keyword evidence="6 8" id="KW-0413">Isomerase</keyword>
<evidence type="ECO:0000256" key="1">
    <source>
        <dbReference type="ARBA" id="ARBA00005196"/>
    </source>
</evidence>
<evidence type="ECO:0000256" key="5">
    <source>
        <dbReference type="ARBA" id="ARBA00023154"/>
    </source>
</evidence>
<dbReference type="InterPro" id="IPR018510">
    <property type="entry name" value="DAP_epimerase_AS"/>
</dbReference>
<feature type="binding site" evidence="8">
    <location>
        <position position="29"/>
    </location>
    <ligand>
        <name>substrate</name>
    </ligand>
</feature>
<comment type="subunit">
    <text evidence="8">Homodimer.</text>
</comment>
<dbReference type="AlphaFoldDB" id="A0A087B2K5"/>
<keyword evidence="5 8" id="KW-0457">Lysine biosynthesis</keyword>
<dbReference type="eggNOG" id="COG0253">
    <property type="taxonomic scope" value="Bacteria"/>
</dbReference>
<keyword evidence="11" id="KW-1185">Reference proteome</keyword>
<feature type="binding site" evidence="8">
    <location>
        <position position="227"/>
    </location>
    <ligand>
        <name>substrate</name>
    </ligand>
</feature>
<evidence type="ECO:0000256" key="2">
    <source>
        <dbReference type="ARBA" id="ARBA00010219"/>
    </source>
</evidence>
<dbReference type="NCBIfam" id="TIGR00652">
    <property type="entry name" value="DapF"/>
    <property type="match status" value="1"/>
</dbReference>
<dbReference type="InterPro" id="IPR001653">
    <property type="entry name" value="DAP_epimerase_DapF"/>
</dbReference>
<feature type="binding site" evidence="8">
    <location>
        <begin position="261"/>
        <end position="262"/>
    </location>
    <ligand>
        <name>substrate</name>
    </ligand>
</feature>
<evidence type="ECO:0000313" key="10">
    <source>
        <dbReference type="EMBL" id="KFI65255.1"/>
    </source>
</evidence>
<dbReference type="STRING" id="1688.BCUN_1021"/>
<dbReference type="EMBL" id="JGYV01000002">
    <property type="protein sequence ID" value="KFI65255.1"/>
    <property type="molecule type" value="Genomic_DNA"/>
</dbReference>
<feature type="active site" description="Proton acceptor" evidence="8">
    <location>
        <position position="260"/>
    </location>
</feature>
<accession>A0A087B2K5</accession>
<feature type="binding site" evidence="8">
    <location>
        <position position="190"/>
    </location>
    <ligand>
        <name>substrate</name>
    </ligand>
</feature>
<keyword evidence="8" id="KW-0963">Cytoplasm</keyword>